<name>A0A852SXU3_9MICO</name>
<feature type="transmembrane region" description="Helical" evidence="1">
    <location>
        <begin position="83"/>
        <end position="102"/>
    </location>
</feature>
<dbReference type="Proteomes" id="UP000589620">
    <property type="component" value="Unassembled WGS sequence"/>
</dbReference>
<reference evidence="2 3" key="1">
    <citation type="submission" date="2020-07" db="EMBL/GenBank/DDBJ databases">
        <title>Sequencing the genomes of 1000 actinobacteria strains.</title>
        <authorList>
            <person name="Klenk H.-P."/>
        </authorList>
    </citation>
    <scope>NUCLEOTIDE SEQUENCE [LARGE SCALE GENOMIC DNA]</scope>
    <source>
        <strain evidence="2 3">DSM 23871</strain>
    </source>
</reference>
<dbReference type="EMBL" id="JACCBJ010000001">
    <property type="protein sequence ID" value="NYD73503.1"/>
    <property type="molecule type" value="Genomic_DNA"/>
</dbReference>
<evidence type="ECO:0000256" key="1">
    <source>
        <dbReference type="SAM" id="Phobius"/>
    </source>
</evidence>
<keyword evidence="1" id="KW-0472">Membrane</keyword>
<dbReference type="GO" id="GO:0006508">
    <property type="term" value="P:proteolysis"/>
    <property type="evidence" value="ECO:0007669"/>
    <property type="project" value="UniProtKB-KW"/>
</dbReference>
<dbReference type="GO" id="GO:0008233">
    <property type="term" value="F:peptidase activity"/>
    <property type="evidence" value="ECO:0007669"/>
    <property type="project" value="UniProtKB-KW"/>
</dbReference>
<keyword evidence="2" id="KW-0378">Hydrolase</keyword>
<sequence length="136" mass="13804">MSQPLSAAARTAPTVVTASFWLWIASTVVSLIAFALMAPGLFAGPTSGTPYAAGVVAGAVGGALIGAALRVFLAVFLLKGANWARIVLTVIGAVVLLSLISSLLTGDVLGILVVLIVIAAGVLMWLPAARPHFRRA</sequence>
<gene>
    <name evidence="2" type="ORF">BJ963_001022</name>
</gene>
<protein>
    <submittedName>
        <fullName evidence="2">Membrane-bound ClpP family serine protease</fullName>
    </submittedName>
</protein>
<dbReference type="AlphaFoldDB" id="A0A852SXU3"/>
<accession>A0A852SXU3</accession>
<proteinExistence type="predicted"/>
<keyword evidence="3" id="KW-1185">Reference proteome</keyword>
<feature type="transmembrane region" description="Helical" evidence="1">
    <location>
        <begin position="108"/>
        <end position="126"/>
    </location>
</feature>
<dbReference type="RefSeq" id="WP_179455062.1">
    <property type="nucleotide sequence ID" value="NZ_BAAAPX010000001.1"/>
</dbReference>
<feature type="transmembrane region" description="Helical" evidence="1">
    <location>
        <begin position="51"/>
        <end position="76"/>
    </location>
</feature>
<keyword evidence="1" id="KW-0812">Transmembrane</keyword>
<comment type="caution">
    <text evidence="2">The sequence shown here is derived from an EMBL/GenBank/DDBJ whole genome shotgun (WGS) entry which is preliminary data.</text>
</comment>
<evidence type="ECO:0000313" key="3">
    <source>
        <dbReference type="Proteomes" id="UP000589620"/>
    </source>
</evidence>
<keyword evidence="2" id="KW-0645">Protease</keyword>
<keyword evidence="1" id="KW-1133">Transmembrane helix</keyword>
<evidence type="ECO:0000313" key="2">
    <source>
        <dbReference type="EMBL" id="NYD73503.1"/>
    </source>
</evidence>
<feature type="transmembrane region" description="Helical" evidence="1">
    <location>
        <begin position="20"/>
        <end position="39"/>
    </location>
</feature>
<organism evidence="2 3">
    <name type="scientific">Leifsonia soli</name>
    <dbReference type="NCBI Taxonomy" id="582665"/>
    <lineage>
        <taxon>Bacteria</taxon>
        <taxon>Bacillati</taxon>
        <taxon>Actinomycetota</taxon>
        <taxon>Actinomycetes</taxon>
        <taxon>Micrococcales</taxon>
        <taxon>Microbacteriaceae</taxon>
        <taxon>Leifsonia</taxon>
    </lineage>
</organism>